<name>A0A026WUH8_OOCBI</name>
<protein>
    <submittedName>
        <fullName evidence="2">Uncharacterized protein</fullName>
    </submittedName>
</protein>
<evidence type="ECO:0000313" key="2">
    <source>
        <dbReference type="EMBL" id="EZA59326.1"/>
    </source>
</evidence>
<dbReference type="AlphaFoldDB" id="A0A026WUH8"/>
<accession>A0A026WUH8</accession>
<dbReference type="Proteomes" id="UP000053097">
    <property type="component" value="Unassembled WGS sequence"/>
</dbReference>
<organism evidence="2 3">
    <name type="scientific">Ooceraea biroi</name>
    <name type="common">Clonal raider ant</name>
    <name type="synonym">Cerapachys biroi</name>
    <dbReference type="NCBI Taxonomy" id="2015173"/>
    <lineage>
        <taxon>Eukaryota</taxon>
        <taxon>Metazoa</taxon>
        <taxon>Ecdysozoa</taxon>
        <taxon>Arthropoda</taxon>
        <taxon>Hexapoda</taxon>
        <taxon>Insecta</taxon>
        <taxon>Pterygota</taxon>
        <taxon>Neoptera</taxon>
        <taxon>Endopterygota</taxon>
        <taxon>Hymenoptera</taxon>
        <taxon>Apocrita</taxon>
        <taxon>Aculeata</taxon>
        <taxon>Formicoidea</taxon>
        <taxon>Formicidae</taxon>
        <taxon>Dorylinae</taxon>
        <taxon>Ooceraea</taxon>
    </lineage>
</organism>
<gene>
    <name evidence="2" type="ORF">X777_15971</name>
</gene>
<keyword evidence="3" id="KW-1185">Reference proteome</keyword>
<feature type="compositionally biased region" description="Basic residues" evidence="1">
    <location>
        <begin position="11"/>
        <end position="21"/>
    </location>
</feature>
<feature type="region of interest" description="Disordered" evidence="1">
    <location>
        <begin position="1"/>
        <end position="28"/>
    </location>
</feature>
<evidence type="ECO:0000256" key="1">
    <source>
        <dbReference type="SAM" id="MobiDB-lite"/>
    </source>
</evidence>
<reference evidence="2 3" key="1">
    <citation type="journal article" date="2014" name="Curr. Biol.">
        <title>The genome of the clonal raider ant Cerapachys biroi.</title>
        <authorList>
            <person name="Oxley P.R."/>
            <person name="Ji L."/>
            <person name="Fetter-Pruneda I."/>
            <person name="McKenzie S.K."/>
            <person name="Li C."/>
            <person name="Hu H."/>
            <person name="Zhang G."/>
            <person name="Kronauer D.J."/>
        </authorList>
    </citation>
    <scope>NUCLEOTIDE SEQUENCE [LARGE SCALE GENOMIC DNA]</scope>
</reference>
<proteinExistence type="predicted"/>
<dbReference type="EMBL" id="KK107109">
    <property type="protein sequence ID" value="EZA59326.1"/>
    <property type="molecule type" value="Genomic_DNA"/>
</dbReference>
<evidence type="ECO:0000313" key="3">
    <source>
        <dbReference type="Proteomes" id="UP000053097"/>
    </source>
</evidence>
<sequence>MPLPRYDSVKSHARKARRRARDQRSKREPIDAVDGIAVRSLPRAPAAFYAIARANAFTTFQRSPCARREKKTLPAYVRTAGHPWRKASLTLVPLSPPLSRTRRGGVLHFIRTEAKHAQNVIG</sequence>